<organism evidence="1 2">
    <name type="scientific">Arthrobacter deserti</name>
    <dbReference type="NCBI Taxonomy" id="1742687"/>
    <lineage>
        <taxon>Bacteria</taxon>
        <taxon>Bacillati</taxon>
        <taxon>Actinomycetota</taxon>
        <taxon>Actinomycetes</taxon>
        <taxon>Micrococcales</taxon>
        <taxon>Micrococcaceae</taxon>
        <taxon>Arthrobacter</taxon>
    </lineage>
</organism>
<proteinExistence type="predicted"/>
<dbReference type="EMBL" id="JAAZSR010000076">
    <property type="protein sequence ID" value="NKX50277.1"/>
    <property type="molecule type" value="Genomic_DNA"/>
</dbReference>
<evidence type="ECO:0000313" key="2">
    <source>
        <dbReference type="Proteomes" id="UP000523795"/>
    </source>
</evidence>
<sequence length="102" mass="10577">MSDPSPLTGARVAEALRSSGRLLGTTGALEAVDALTADLRGLGPLHKLADSEQVTDILVNGPDQVWTDGADGMVRRPVEFGSDAEVRALAARLIAAGGRRLD</sequence>
<feature type="non-terminal residue" evidence="1">
    <location>
        <position position="102"/>
    </location>
</feature>
<dbReference type="Proteomes" id="UP000523795">
    <property type="component" value="Unassembled WGS sequence"/>
</dbReference>
<dbReference type="Gene3D" id="3.30.450.380">
    <property type="match status" value="1"/>
</dbReference>
<evidence type="ECO:0000313" key="1">
    <source>
        <dbReference type="EMBL" id="NKX50277.1"/>
    </source>
</evidence>
<name>A0ABX1JLU4_9MICC</name>
<protein>
    <submittedName>
        <fullName evidence="1">Secretion system protein E</fullName>
    </submittedName>
</protein>
<reference evidence="1 2" key="1">
    <citation type="submission" date="2020-04" db="EMBL/GenBank/DDBJ databases">
        <authorList>
            <person name="Liu S."/>
        </authorList>
    </citation>
    <scope>NUCLEOTIDE SEQUENCE [LARGE SCALE GENOMIC DNA]</scope>
    <source>
        <strain evidence="1 2">CGMCC 1.15091</strain>
    </source>
</reference>
<accession>A0ABX1JLU4</accession>
<comment type="caution">
    <text evidence="1">The sequence shown here is derived from an EMBL/GenBank/DDBJ whole genome shotgun (WGS) entry which is preliminary data.</text>
</comment>
<gene>
    <name evidence="1" type="ORF">HER39_06780</name>
</gene>
<keyword evidence="2" id="KW-1185">Reference proteome</keyword>